<evidence type="ECO:0000313" key="2">
    <source>
        <dbReference type="Proteomes" id="UP000516314"/>
    </source>
</evidence>
<name>A0A7G2F2S3_ARATH</name>
<accession>A0A7G2F2S3</accession>
<protein>
    <submittedName>
        <fullName evidence="1">(thale cress) hypothetical protein</fullName>
    </submittedName>
</protein>
<sequence length="33" mass="3746">MKLYSSSSSTSFSFFNSFELIPFDSARISDFLS</sequence>
<proteinExistence type="predicted"/>
<reference evidence="1 2" key="1">
    <citation type="submission" date="2020-09" db="EMBL/GenBank/DDBJ databases">
        <authorList>
            <person name="Ashkenazy H."/>
        </authorList>
    </citation>
    <scope>NUCLEOTIDE SEQUENCE [LARGE SCALE GENOMIC DNA]</scope>
    <source>
        <strain evidence="2">cv. Cdm-0</strain>
    </source>
</reference>
<dbReference type="AlphaFoldDB" id="A0A7G2F2S3"/>
<dbReference type="Proteomes" id="UP000516314">
    <property type="component" value="Chromosome 4"/>
</dbReference>
<dbReference type="EMBL" id="LR881469">
    <property type="protein sequence ID" value="CAD5329189.1"/>
    <property type="molecule type" value="Genomic_DNA"/>
</dbReference>
<evidence type="ECO:0000313" key="1">
    <source>
        <dbReference type="EMBL" id="CAD5329189.1"/>
    </source>
</evidence>
<organism evidence="1 2">
    <name type="scientific">Arabidopsis thaliana</name>
    <name type="common">Mouse-ear cress</name>
    <dbReference type="NCBI Taxonomy" id="3702"/>
    <lineage>
        <taxon>Eukaryota</taxon>
        <taxon>Viridiplantae</taxon>
        <taxon>Streptophyta</taxon>
        <taxon>Embryophyta</taxon>
        <taxon>Tracheophyta</taxon>
        <taxon>Spermatophyta</taxon>
        <taxon>Magnoliopsida</taxon>
        <taxon>eudicotyledons</taxon>
        <taxon>Gunneridae</taxon>
        <taxon>Pentapetalae</taxon>
        <taxon>rosids</taxon>
        <taxon>malvids</taxon>
        <taxon>Brassicales</taxon>
        <taxon>Brassicaceae</taxon>
        <taxon>Camelineae</taxon>
        <taxon>Arabidopsis</taxon>
    </lineage>
</organism>
<gene>
    <name evidence="1" type="ORF">AT9943_LOCUS16792</name>
</gene>